<gene>
    <name evidence="4" type="ORF">GGE31_001327</name>
    <name evidence="3" type="ORF">GGE33_000458</name>
    <name evidence="5" type="ORF">GGE35_001326</name>
</gene>
<keyword evidence="7" id="KW-1185">Reference proteome</keyword>
<dbReference type="EMBL" id="JACIGW010000001">
    <property type="protein sequence ID" value="MBB4346750.1"/>
    <property type="molecule type" value="Genomic_DNA"/>
</dbReference>
<evidence type="ECO:0000313" key="4">
    <source>
        <dbReference type="EMBL" id="MBB4410856.1"/>
    </source>
</evidence>
<sequence>MLQKIRSHVATTGAIALLGLASQPAFGQTTEERRERGAAVIRELNNGKTQPNLEAMRHEFPFLAEATEAYALGDVWSRPGLDNRTRQMAAVAAFAAIGETAMMRVHAGYALNIGATEEELKELIYMVTVPAGFPKAIAASQTLSQLFEERRAMNEVENGEARP</sequence>
<dbReference type="AlphaFoldDB" id="A0A7W6S445"/>
<accession>A0A7W6S445</accession>
<dbReference type="PANTHER" id="PTHR33570:SF2">
    <property type="entry name" value="CARBOXYMUCONOLACTONE DECARBOXYLASE-LIKE DOMAIN-CONTAINING PROTEIN"/>
    <property type="match status" value="1"/>
</dbReference>
<dbReference type="EMBL" id="JACIHM010000001">
    <property type="protein sequence ID" value="MBB4445544.1"/>
    <property type="molecule type" value="Genomic_DNA"/>
</dbReference>
<evidence type="ECO:0000313" key="7">
    <source>
        <dbReference type="Proteomes" id="UP000524535"/>
    </source>
</evidence>
<comment type="caution">
    <text evidence="3">The sequence shown here is derived from an EMBL/GenBank/DDBJ whole genome shotgun (WGS) entry which is preliminary data.</text>
</comment>
<dbReference type="EC" id="4.1.1.44" evidence="3"/>
<keyword evidence="3" id="KW-0456">Lyase</keyword>
<dbReference type="Pfam" id="PF02627">
    <property type="entry name" value="CMD"/>
    <property type="match status" value="1"/>
</dbReference>
<dbReference type="InterPro" id="IPR003779">
    <property type="entry name" value="CMD-like"/>
</dbReference>
<reference evidence="6 7" key="1">
    <citation type="submission" date="2020-08" db="EMBL/GenBank/DDBJ databases">
        <title>Genomic Encyclopedia of Type Strains, Phase IV (KMG-V): Genome sequencing to study the core and pangenomes of soil and plant-associated prokaryotes.</title>
        <authorList>
            <person name="Whitman W."/>
        </authorList>
    </citation>
    <scope>NUCLEOTIDE SEQUENCE [LARGE SCALE GENOMIC DNA]</scope>
    <source>
        <strain evidence="4 7">SEMIA 444</strain>
        <strain evidence="3 6">SEMIA 448</strain>
        <strain evidence="5 8">SEMIA 452</strain>
    </source>
</reference>
<proteinExistence type="predicted"/>
<dbReference type="SUPFAM" id="SSF69118">
    <property type="entry name" value="AhpD-like"/>
    <property type="match status" value="1"/>
</dbReference>
<dbReference type="RefSeq" id="WP_183821089.1">
    <property type="nucleotide sequence ID" value="NZ_JACIGW010000001.1"/>
</dbReference>
<dbReference type="EMBL" id="JACIGY010000001">
    <property type="protein sequence ID" value="MBB4410856.1"/>
    <property type="molecule type" value="Genomic_DNA"/>
</dbReference>
<dbReference type="GO" id="GO:0047575">
    <property type="term" value="F:4-carboxymuconolactone decarboxylase activity"/>
    <property type="evidence" value="ECO:0007669"/>
    <property type="project" value="UniProtKB-EC"/>
</dbReference>
<evidence type="ECO:0000313" key="5">
    <source>
        <dbReference type="EMBL" id="MBB4445544.1"/>
    </source>
</evidence>
<evidence type="ECO:0000313" key="3">
    <source>
        <dbReference type="EMBL" id="MBB4346750.1"/>
    </source>
</evidence>
<evidence type="ECO:0000256" key="1">
    <source>
        <dbReference type="SAM" id="SignalP"/>
    </source>
</evidence>
<evidence type="ECO:0000313" key="8">
    <source>
        <dbReference type="Proteomes" id="UP000576087"/>
    </source>
</evidence>
<dbReference type="InterPro" id="IPR052512">
    <property type="entry name" value="4CMD/NDH-1_regulator"/>
</dbReference>
<feature type="signal peptide" evidence="1">
    <location>
        <begin position="1"/>
        <end position="27"/>
    </location>
</feature>
<feature type="domain" description="Carboxymuconolactone decarboxylase-like" evidence="2">
    <location>
        <begin position="63"/>
        <end position="141"/>
    </location>
</feature>
<keyword evidence="1" id="KW-0732">Signal</keyword>
<dbReference type="Proteomes" id="UP000576087">
    <property type="component" value="Unassembled WGS sequence"/>
</dbReference>
<dbReference type="Gene3D" id="1.20.1290.10">
    <property type="entry name" value="AhpD-like"/>
    <property type="match status" value="1"/>
</dbReference>
<evidence type="ECO:0000313" key="6">
    <source>
        <dbReference type="Proteomes" id="UP000520770"/>
    </source>
</evidence>
<organism evidence="3 6">
    <name type="scientific">Aliirhizobium cellulosilyticum</name>
    <dbReference type="NCBI Taxonomy" id="393664"/>
    <lineage>
        <taxon>Bacteria</taxon>
        <taxon>Pseudomonadati</taxon>
        <taxon>Pseudomonadota</taxon>
        <taxon>Alphaproteobacteria</taxon>
        <taxon>Hyphomicrobiales</taxon>
        <taxon>Rhizobiaceae</taxon>
        <taxon>Aliirhizobium</taxon>
    </lineage>
</organism>
<name>A0A7W6S445_9HYPH</name>
<dbReference type="Proteomes" id="UP000524535">
    <property type="component" value="Unassembled WGS sequence"/>
</dbReference>
<evidence type="ECO:0000259" key="2">
    <source>
        <dbReference type="Pfam" id="PF02627"/>
    </source>
</evidence>
<protein>
    <submittedName>
        <fullName evidence="3">4-carboxymuconolactone decarboxylase</fullName>
        <ecNumber evidence="3">4.1.1.44</ecNumber>
    </submittedName>
</protein>
<dbReference type="InterPro" id="IPR029032">
    <property type="entry name" value="AhpD-like"/>
</dbReference>
<feature type="chain" id="PRO_5036214141" evidence="1">
    <location>
        <begin position="28"/>
        <end position="163"/>
    </location>
</feature>
<dbReference type="Proteomes" id="UP000520770">
    <property type="component" value="Unassembled WGS sequence"/>
</dbReference>
<dbReference type="PANTHER" id="PTHR33570">
    <property type="entry name" value="4-CARBOXYMUCONOLACTONE DECARBOXYLASE FAMILY PROTEIN"/>
    <property type="match status" value="1"/>
</dbReference>
<dbReference type="GO" id="GO:0051920">
    <property type="term" value="F:peroxiredoxin activity"/>
    <property type="evidence" value="ECO:0007669"/>
    <property type="project" value="InterPro"/>
</dbReference>